<dbReference type="Pfam" id="PF04750">
    <property type="entry name" value="Far-17a_AIG1"/>
    <property type="match status" value="1"/>
</dbReference>
<evidence type="ECO:0000256" key="4">
    <source>
        <dbReference type="ARBA" id="ARBA00022692"/>
    </source>
</evidence>
<feature type="transmembrane region" description="Helical" evidence="17">
    <location>
        <begin position="158"/>
        <end position="177"/>
    </location>
</feature>
<comment type="catalytic activity">
    <reaction evidence="14">
        <text>13-(9Z-octadecenoyloxy)-octadecanoate + H2O = 13-hydroxy-octadecanoate + (9Z)-octadecenoate + H(+)</text>
        <dbReference type="Rhea" id="RHEA:52064"/>
        <dbReference type="ChEBI" id="CHEBI:15377"/>
        <dbReference type="ChEBI" id="CHEBI:15378"/>
        <dbReference type="ChEBI" id="CHEBI:30823"/>
        <dbReference type="ChEBI" id="CHEBI:136303"/>
        <dbReference type="ChEBI" id="CHEBI:136304"/>
    </reaction>
    <physiologicalReaction direction="left-to-right" evidence="14">
        <dbReference type="Rhea" id="RHEA:52065"/>
    </physiologicalReaction>
</comment>
<evidence type="ECO:0000256" key="6">
    <source>
        <dbReference type="ARBA" id="ARBA00023136"/>
    </source>
</evidence>
<comment type="similarity">
    <text evidence="3">Belongs to the AIG1 family.</text>
</comment>
<comment type="catalytic activity">
    <reaction evidence="12">
        <text>9-(9Z-octadecenoyloxy)-octadecanoate + H2O = 9-hydroxy-octadecanoate + (9Z)-octadecenoate + H(+)</text>
        <dbReference type="Rhea" id="RHEA:52048"/>
        <dbReference type="ChEBI" id="CHEBI:15377"/>
        <dbReference type="ChEBI" id="CHEBI:15378"/>
        <dbReference type="ChEBI" id="CHEBI:30823"/>
        <dbReference type="ChEBI" id="CHEBI:136282"/>
        <dbReference type="ChEBI" id="CHEBI:136286"/>
    </reaction>
    <physiologicalReaction direction="left-to-right" evidence="12">
        <dbReference type="Rhea" id="RHEA:52049"/>
    </physiologicalReaction>
</comment>
<evidence type="ECO:0000256" key="1">
    <source>
        <dbReference type="ARBA" id="ARBA00000923"/>
    </source>
</evidence>
<evidence type="ECO:0000256" key="13">
    <source>
        <dbReference type="ARBA" id="ARBA00049221"/>
    </source>
</evidence>
<evidence type="ECO:0000256" key="12">
    <source>
        <dbReference type="ARBA" id="ARBA00048800"/>
    </source>
</evidence>
<comment type="catalytic activity">
    <reaction evidence="16">
        <text>12-(9Z-hexadecenoyloxy)-octadecanoate + H2O = 12-hydroxyoctadecanoate + (9Z)-hexadecenoate + H(+)</text>
        <dbReference type="Rhea" id="RHEA:52072"/>
        <dbReference type="ChEBI" id="CHEBI:15377"/>
        <dbReference type="ChEBI" id="CHEBI:15378"/>
        <dbReference type="ChEBI" id="CHEBI:32372"/>
        <dbReference type="ChEBI" id="CHEBI:84201"/>
        <dbReference type="ChEBI" id="CHEBI:136312"/>
    </reaction>
    <physiologicalReaction direction="left-to-right" evidence="16">
        <dbReference type="Rhea" id="RHEA:52073"/>
    </physiologicalReaction>
</comment>
<comment type="catalytic activity">
    <reaction evidence="8">
        <text>13-octadecanoyloxy-octadecanoate + H2O = 13-hydroxy-octadecanoate + octadecanoate + H(+)</text>
        <dbReference type="Rhea" id="RHEA:52084"/>
        <dbReference type="ChEBI" id="CHEBI:15377"/>
        <dbReference type="ChEBI" id="CHEBI:15378"/>
        <dbReference type="ChEBI" id="CHEBI:25629"/>
        <dbReference type="ChEBI" id="CHEBI:136304"/>
        <dbReference type="ChEBI" id="CHEBI:136335"/>
    </reaction>
    <physiologicalReaction direction="left-to-right" evidence="8">
        <dbReference type="Rhea" id="RHEA:52085"/>
    </physiologicalReaction>
</comment>
<feature type="transmembrane region" description="Helical" evidence="17">
    <location>
        <begin position="45"/>
        <end position="65"/>
    </location>
</feature>
<comment type="subcellular location">
    <subcellularLocation>
        <location evidence="2">Endomembrane system</location>
        <topology evidence="2">Multi-pass membrane protein</topology>
    </subcellularLocation>
</comment>
<comment type="catalytic activity">
    <reaction evidence="15">
        <text>13-(9Z-hexadecenoyloxy)-octadecanoate + H2O = 13-hydroxy-octadecanoate + (9Z)-hexadecenoate + H(+)</text>
        <dbReference type="Rhea" id="RHEA:52076"/>
        <dbReference type="ChEBI" id="CHEBI:15377"/>
        <dbReference type="ChEBI" id="CHEBI:15378"/>
        <dbReference type="ChEBI" id="CHEBI:32372"/>
        <dbReference type="ChEBI" id="CHEBI:136304"/>
        <dbReference type="ChEBI" id="CHEBI:136315"/>
    </reaction>
    <physiologicalReaction direction="left-to-right" evidence="15">
        <dbReference type="Rhea" id="RHEA:52077"/>
    </physiologicalReaction>
</comment>
<evidence type="ECO:0000256" key="10">
    <source>
        <dbReference type="ARBA" id="ARBA00048680"/>
    </source>
</evidence>
<dbReference type="AlphaFoldDB" id="A0A8I6S0B0"/>
<evidence type="ECO:0000313" key="19">
    <source>
        <dbReference type="Proteomes" id="UP000494040"/>
    </source>
</evidence>
<dbReference type="EnsemblMetazoa" id="XM_014399195.2">
    <property type="protein sequence ID" value="XP_014254681.1"/>
    <property type="gene ID" value="LOC106669613"/>
</dbReference>
<evidence type="ECO:0000313" key="18">
    <source>
        <dbReference type="EnsemblMetazoa" id="XP_014254681.1"/>
    </source>
</evidence>
<name>A0A8I6S0B0_CIMLE</name>
<accession>A0A8I6S0B0</accession>
<organism evidence="18 19">
    <name type="scientific">Cimex lectularius</name>
    <name type="common">Bed bug</name>
    <name type="synonym">Acanthia lectularia</name>
    <dbReference type="NCBI Taxonomy" id="79782"/>
    <lineage>
        <taxon>Eukaryota</taxon>
        <taxon>Metazoa</taxon>
        <taxon>Ecdysozoa</taxon>
        <taxon>Arthropoda</taxon>
        <taxon>Hexapoda</taxon>
        <taxon>Insecta</taxon>
        <taxon>Pterygota</taxon>
        <taxon>Neoptera</taxon>
        <taxon>Paraneoptera</taxon>
        <taxon>Hemiptera</taxon>
        <taxon>Heteroptera</taxon>
        <taxon>Panheteroptera</taxon>
        <taxon>Cimicomorpha</taxon>
        <taxon>Cimicidae</taxon>
        <taxon>Cimex</taxon>
    </lineage>
</organism>
<feature type="transmembrane region" description="Helical" evidence="17">
    <location>
        <begin position="125"/>
        <end position="146"/>
    </location>
</feature>
<comment type="catalytic activity">
    <reaction evidence="9">
        <text>9-hexadecanoyloxy-octadecanoate + H2O = 9-hydroxy-octadecanoate + hexadecanoate + H(+)</text>
        <dbReference type="Rhea" id="RHEA:52052"/>
        <dbReference type="ChEBI" id="CHEBI:7896"/>
        <dbReference type="ChEBI" id="CHEBI:15377"/>
        <dbReference type="ChEBI" id="CHEBI:15378"/>
        <dbReference type="ChEBI" id="CHEBI:83670"/>
        <dbReference type="ChEBI" id="CHEBI:136286"/>
    </reaction>
    <physiologicalReaction direction="left-to-right" evidence="9">
        <dbReference type="Rhea" id="RHEA:52053"/>
    </physiologicalReaction>
</comment>
<keyword evidence="4 17" id="KW-0812">Transmembrane</keyword>
<dbReference type="PANTHER" id="PTHR10989:SF16">
    <property type="entry name" value="AT02829P-RELATED"/>
    <property type="match status" value="1"/>
</dbReference>
<evidence type="ECO:0000256" key="16">
    <source>
        <dbReference type="ARBA" id="ARBA00049428"/>
    </source>
</evidence>
<keyword evidence="6 17" id="KW-0472">Membrane</keyword>
<dbReference type="OrthoDB" id="1898221at2759"/>
<evidence type="ECO:0000256" key="14">
    <source>
        <dbReference type="ARBA" id="ARBA00049296"/>
    </source>
</evidence>
<dbReference type="GeneID" id="106669613"/>
<feature type="transmembrane region" description="Helical" evidence="17">
    <location>
        <begin position="12"/>
        <end position="33"/>
    </location>
</feature>
<evidence type="ECO:0000256" key="8">
    <source>
        <dbReference type="ARBA" id="ARBA00047427"/>
    </source>
</evidence>
<sequence length="222" mass="26243">MNSLYKKHTKFFKVVGLLFHFSGALQFTVGIVFDYQLIVPGQTFYLLQRLQYMTYWNLYLQWFYFTKRTINDIMTFDDNDEDETPKCVDYIKTSLAIPNALTVSILFWTIYTLDPSLIHGGEPLPRYLNFVVHTSVSLLNLIELAIVKQRICPQKKCLWINFCFSLVFTAWFIAYNMTENKWTYPFLDHLDILRKAVFFSSCCLMNFSLCILGQNLQYLIWG</sequence>
<dbReference type="KEGG" id="clec:106669613"/>
<feature type="transmembrane region" description="Helical" evidence="17">
    <location>
        <begin position="197"/>
        <end position="221"/>
    </location>
</feature>
<evidence type="ECO:0000256" key="5">
    <source>
        <dbReference type="ARBA" id="ARBA00022989"/>
    </source>
</evidence>
<comment type="catalytic activity">
    <reaction evidence="13">
        <text>9-octadecanoyloxy-octadecanoate + H2O = 9-hydroxy-octadecanoate + octadecanoate + H(+)</text>
        <dbReference type="Rhea" id="RHEA:52096"/>
        <dbReference type="ChEBI" id="CHEBI:15377"/>
        <dbReference type="ChEBI" id="CHEBI:15378"/>
        <dbReference type="ChEBI" id="CHEBI:25629"/>
        <dbReference type="ChEBI" id="CHEBI:136286"/>
        <dbReference type="ChEBI" id="CHEBI:136373"/>
    </reaction>
    <physiologicalReaction direction="left-to-right" evidence="13">
        <dbReference type="Rhea" id="RHEA:52097"/>
    </physiologicalReaction>
</comment>
<protein>
    <submittedName>
        <fullName evidence="18">Uncharacterized protein</fullName>
    </submittedName>
</protein>
<proteinExistence type="inferred from homology"/>
<reference evidence="18" key="1">
    <citation type="submission" date="2022-01" db="UniProtKB">
        <authorList>
            <consortium name="EnsemblMetazoa"/>
        </authorList>
    </citation>
    <scope>IDENTIFICATION</scope>
</reference>
<comment type="catalytic activity">
    <reaction evidence="7">
        <text>12-hexadecanoyloxy-octadecanoate + H2O = 12-hydroxyoctadecanoate + hexadecanoate + H(+)</text>
        <dbReference type="Rhea" id="RHEA:52056"/>
        <dbReference type="ChEBI" id="CHEBI:7896"/>
        <dbReference type="ChEBI" id="CHEBI:15377"/>
        <dbReference type="ChEBI" id="CHEBI:15378"/>
        <dbReference type="ChEBI" id="CHEBI:83677"/>
        <dbReference type="ChEBI" id="CHEBI:84201"/>
    </reaction>
    <physiologicalReaction direction="left-to-right" evidence="7">
        <dbReference type="Rhea" id="RHEA:52057"/>
    </physiologicalReaction>
</comment>
<evidence type="ECO:0000256" key="15">
    <source>
        <dbReference type="ARBA" id="ARBA00049322"/>
    </source>
</evidence>
<keyword evidence="19" id="KW-1185">Reference proteome</keyword>
<keyword evidence="5 17" id="KW-1133">Transmembrane helix</keyword>
<evidence type="ECO:0000256" key="2">
    <source>
        <dbReference type="ARBA" id="ARBA00004127"/>
    </source>
</evidence>
<comment type="catalytic activity">
    <reaction evidence="1">
        <text>9-(9Z-hexadecenoyloxy)-octadecanoate + H2O = (9Z)-hexadecenoate + 9-hydroxy-octadecanoate + H(+)</text>
        <dbReference type="Rhea" id="RHEA:52068"/>
        <dbReference type="ChEBI" id="CHEBI:15377"/>
        <dbReference type="ChEBI" id="CHEBI:15378"/>
        <dbReference type="ChEBI" id="CHEBI:32372"/>
        <dbReference type="ChEBI" id="CHEBI:136286"/>
        <dbReference type="ChEBI" id="CHEBI:136309"/>
    </reaction>
    <physiologicalReaction direction="left-to-right" evidence="1">
        <dbReference type="Rhea" id="RHEA:52069"/>
    </physiologicalReaction>
</comment>
<evidence type="ECO:0000256" key="17">
    <source>
        <dbReference type="SAM" id="Phobius"/>
    </source>
</evidence>
<evidence type="ECO:0000256" key="9">
    <source>
        <dbReference type="ARBA" id="ARBA00047863"/>
    </source>
</evidence>
<dbReference type="GO" id="GO:0016020">
    <property type="term" value="C:membrane"/>
    <property type="evidence" value="ECO:0007669"/>
    <property type="project" value="InterPro"/>
</dbReference>
<evidence type="ECO:0000256" key="3">
    <source>
        <dbReference type="ARBA" id="ARBA00009300"/>
    </source>
</evidence>
<dbReference type="InterPro" id="IPR006838">
    <property type="entry name" value="ADTRP_AIG1"/>
</dbReference>
<dbReference type="PANTHER" id="PTHR10989">
    <property type="entry name" value="ANDROGEN-INDUCED PROTEIN 1-RELATED"/>
    <property type="match status" value="1"/>
</dbReference>
<comment type="catalytic activity">
    <reaction evidence="11">
        <text>12-(9Z-octadecenoyloxy)-octadecanoate + H2O = 12-hydroxyoctadecanoate + (9Z)-octadecenoate + H(+)</text>
        <dbReference type="Rhea" id="RHEA:52060"/>
        <dbReference type="ChEBI" id="CHEBI:15377"/>
        <dbReference type="ChEBI" id="CHEBI:15378"/>
        <dbReference type="ChEBI" id="CHEBI:30823"/>
        <dbReference type="ChEBI" id="CHEBI:84201"/>
        <dbReference type="ChEBI" id="CHEBI:136302"/>
    </reaction>
    <physiologicalReaction direction="left-to-right" evidence="11">
        <dbReference type="Rhea" id="RHEA:52061"/>
    </physiologicalReaction>
</comment>
<dbReference type="RefSeq" id="XP_014254681.1">
    <property type="nucleotide sequence ID" value="XM_014399195.2"/>
</dbReference>
<comment type="catalytic activity">
    <reaction evidence="10">
        <text>12-octadecanoyloxy-octadecanoate + H2O = 12-hydroxyoctadecanoate + octadecanoate + H(+)</text>
        <dbReference type="Rhea" id="RHEA:52080"/>
        <dbReference type="ChEBI" id="CHEBI:15377"/>
        <dbReference type="ChEBI" id="CHEBI:15378"/>
        <dbReference type="ChEBI" id="CHEBI:25629"/>
        <dbReference type="ChEBI" id="CHEBI:84201"/>
        <dbReference type="ChEBI" id="CHEBI:136330"/>
    </reaction>
    <physiologicalReaction direction="left-to-right" evidence="10">
        <dbReference type="Rhea" id="RHEA:52081"/>
    </physiologicalReaction>
</comment>
<evidence type="ECO:0000256" key="11">
    <source>
        <dbReference type="ARBA" id="ARBA00048701"/>
    </source>
</evidence>
<evidence type="ECO:0000256" key="7">
    <source>
        <dbReference type="ARBA" id="ARBA00047368"/>
    </source>
</evidence>
<dbReference type="GO" id="GO:0012505">
    <property type="term" value="C:endomembrane system"/>
    <property type="evidence" value="ECO:0007669"/>
    <property type="project" value="UniProtKB-SubCell"/>
</dbReference>
<dbReference type="Proteomes" id="UP000494040">
    <property type="component" value="Unassembled WGS sequence"/>
</dbReference>
<feature type="transmembrane region" description="Helical" evidence="17">
    <location>
        <begin position="95"/>
        <end position="113"/>
    </location>
</feature>